<evidence type="ECO:0000256" key="1">
    <source>
        <dbReference type="SAM" id="Coils"/>
    </source>
</evidence>
<gene>
    <name evidence="2" type="ORF">SAMN05660413_02263</name>
</gene>
<keyword evidence="3" id="KW-1185">Reference proteome</keyword>
<evidence type="ECO:0008006" key="4">
    <source>
        <dbReference type="Google" id="ProtNLM"/>
    </source>
</evidence>
<dbReference type="InterPro" id="IPR012347">
    <property type="entry name" value="Ferritin-like"/>
</dbReference>
<dbReference type="Proteomes" id="UP000199153">
    <property type="component" value="Unassembled WGS sequence"/>
</dbReference>
<evidence type="ECO:0000313" key="2">
    <source>
        <dbReference type="EMBL" id="SFN71804.1"/>
    </source>
</evidence>
<organism evidence="2 3">
    <name type="scientific">Salegentibacter flavus</name>
    <dbReference type="NCBI Taxonomy" id="287099"/>
    <lineage>
        <taxon>Bacteria</taxon>
        <taxon>Pseudomonadati</taxon>
        <taxon>Bacteroidota</taxon>
        <taxon>Flavobacteriia</taxon>
        <taxon>Flavobacteriales</taxon>
        <taxon>Flavobacteriaceae</taxon>
        <taxon>Salegentibacter</taxon>
    </lineage>
</organism>
<reference evidence="2 3" key="1">
    <citation type="submission" date="2016-10" db="EMBL/GenBank/DDBJ databases">
        <authorList>
            <person name="de Groot N.N."/>
        </authorList>
    </citation>
    <scope>NUCLEOTIDE SEQUENCE [LARGE SCALE GENOMIC DNA]</scope>
    <source>
        <strain evidence="2 3">DSM 17794</strain>
    </source>
</reference>
<dbReference type="Gene3D" id="1.20.1260.10">
    <property type="match status" value="1"/>
</dbReference>
<dbReference type="EMBL" id="FOVL01000014">
    <property type="protein sequence ID" value="SFN71804.1"/>
    <property type="molecule type" value="Genomic_DNA"/>
</dbReference>
<feature type="coiled-coil region" evidence="1">
    <location>
        <begin position="110"/>
        <end position="137"/>
    </location>
</feature>
<dbReference type="AlphaFoldDB" id="A0A1I5BAR2"/>
<accession>A0A1I5BAR2</accession>
<name>A0A1I5BAR2_9FLAO</name>
<evidence type="ECO:0000313" key="3">
    <source>
        <dbReference type="Proteomes" id="UP000199153"/>
    </source>
</evidence>
<proteinExistence type="predicted"/>
<keyword evidence="1" id="KW-0175">Coiled coil</keyword>
<sequence>MKDSVRRLKELYILNKNLEMFYRKIREREKRLFLKSLLTRLVQEKSSFNHDIRRHLMRYTKRDPASEVKALVESRKFMPETGREKIEAVCLKMELNSYKLCQEALTKTTVGEIRATLLEHRQQMRELLENLKTMNKYVL</sequence>
<protein>
    <recommendedName>
        <fullName evidence="4">DUF2383 domain-containing protein</fullName>
    </recommendedName>
</protein>